<accession>A0A6A6SPG1</accession>
<proteinExistence type="predicted"/>
<organism evidence="2 3">
    <name type="scientific">Lophiostoma macrostomum CBS 122681</name>
    <dbReference type="NCBI Taxonomy" id="1314788"/>
    <lineage>
        <taxon>Eukaryota</taxon>
        <taxon>Fungi</taxon>
        <taxon>Dikarya</taxon>
        <taxon>Ascomycota</taxon>
        <taxon>Pezizomycotina</taxon>
        <taxon>Dothideomycetes</taxon>
        <taxon>Pleosporomycetidae</taxon>
        <taxon>Pleosporales</taxon>
        <taxon>Lophiostomataceae</taxon>
        <taxon>Lophiostoma</taxon>
    </lineage>
</organism>
<feature type="compositionally biased region" description="Basic and acidic residues" evidence="1">
    <location>
        <begin position="139"/>
        <end position="149"/>
    </location>
</feature>
<reference evidence="2" key="1">
    <citation type="journal article" date="2020" name="Stud. Mycol.">
        <title>101 Dothideomycetes genomes: a test case for predicting lifestyles and emergence of pathogens.</title>
        <authorList>
            <person name="Haridas S."/>
            <person name="Albert R."/>
            <person name="Binder M."/>
            <person name="Bloem J."/>
            <person name="Labutti K."/>
            <person name="Salamov A."/>
            <person name="Andreopoulos B."/>
            <person name="Baker S."/>
            <person name="Barry K."/>
            <person name="Bills G."/>
            <person name="Bluhm B."/>
            <person name="Cannon C."/>
            <person name="Castanera R."/>
            <person name="Culley D."/>
            <person name="Daum C."/>
            <person name="Ezra D."/>
            <person name="Gonzalez J."/>
            <person name="Henrissat B."/>
            <person name="Kuo A."/>
            <person name="Liang C."/>
            <person name="Lipzen A."/>
            <person name="Lutzoni F."/>
            <person name="Magnuson J."/>
            <person name="Mondo S."/>
            <person name="Nolan M."/>
            <person name="Ohm R."/>
            <person name="Pangilinan J."/>
            <person name="Park H.-J."/>
            <person name="Ramirez L."/>
            <person name="Alfaro M."/>
            <person name="Sun H."/>
            <person name="Tritt A."/>
            <person name="Yoshinaga Y."/>
            <person name="Zwiers L.-H."/>
            <person name="Turgeon B."/>
            <person name="Goodwin S."/>
            <person name="Spatafora J."/>
            <person name="Crous P."/>
            <person name="Grigoriev I."/>
        </authorList>
    </citation>
    <scope>NUCLEOTIDE SEQUENCE</scope>
    <source>
        <strain evidence="2">CBS 122681</strain>
    </source>
</reference>
<sequence length="182" mass="20947">MEDPPRLNPTHISSSLDIPTEEERGRFKRRRQETPRRSPSPSRGHDRPSGSRHRHHHRNHRRESSSPSLLSGSDSATPPRSAKKYRRRRSDAEPDHTFRGRARNISRSRSPIVEGHGEDEEEEAYQEKRRKRSPPPSRHRSESALDARRQRSLPNTYMKGKRGGEGAEPGYGQDEERLVAVA</sequence>
<evidence type="ECO:0000256" key="1">
    <source>
        <dbReference type="SAM" id="MobiDB-lite"/>
    </source>
</evidence>
<gene>
    <name evidence="2" type="ORF">K491DRAFT_227526</name>
</gene>
<protein>
    <submittedName>
        <fullName evidence="2">Uncharacterized protein</fullName>
    </submittedName>
</protein>
<keyword evidence="3" id="KW-1185">Reference proteome</keyword>
<dbReference type="AlphaFoldDB" id="A0A6A6SPG1"/>
<evidence type="ECO:0000313" key="3">
    <source>
        <dbReference type="Proteomes" id="UP000799324"/>
    </source>
</evidence>
<name>A0A6A6SPG1_9PLEO</name>
<dbReference type="OrthoDB" id="3800848at2759"/>
<dbReference type="Proteomes" id="UP000799324">
    <property type="component" value="Unassembled WGS sequence"/>
</dbReference>
<dbReference type="EMBL" id="MU004517">
    <property type="protein sequence ID" value="KAF2648857.1"/>
    <property type="molecule type" value="Genomic_DNA"/>
</dbReference>
<evidence type="ECO:0000313" key="2">
    <source>
        <dbReference type="EMBL" id="KAF2648857.1"/>
    </source>
</evidence>
<feature type="region of interest" description="Disordered" evidence="1">
    <location>
        <begin position="1"/>
        <end position="182"/>
    </location>
</feature>
<feature type="compositionally biased region" description="Low complexity" evidence="1">
    <location>
        <begin position="65"/>
        <end position="75"/>
    </location>
</feature>
<feature type="compositionally biased region" description="Basic residues" evidence="1">
    <location>
        <begin position="50"/>
        <end position="61"/>
    </location>
</feature>